<dbReference type="Gene3D" id="3.90.1300.10">
    <property type="entry name" value="Amidase signature (AS) domain"/>
    <property type="match status" value="1"/>
</dbReference>
<sequence length="500" mass="53262">MTDLDDGFLVEITIDGVHEAMRAGRLTARQLVEFYLARIAAYDKAGPSINSIISINASALDEADALDAKYQASGLTGPLHGIPMVIKDQGDVIGQPTTMGSVLFAGHQPNRDAFALAKLKAAGAIILGKSTLGELGAGDTHGSLFGSTRNVFDFERTAGGSSGGSGAAVSANFCTVGIGQEGFSSIRRPAAWNGIAGMRPTAGLVSRDGIYGGWPSINGSLGPMARNVRDLAILLDTLVGYDANDPITALGAHRIADSYSADLTVGALQGARIGILREPCGYATEPDSDDFKAIDEVFSRAVDELKQQGADVVDPIVIPDLVELLSKRARSATEDDESFAHYVSGSAAPPFRSRREAMVSEVFKGVSRGAQARWSAKPNQDSYHDYIKARDTLMLNLHQVMASLRLDAIVHKAVEHQPTLIADGLNPPFRDQTGAIHINTFLVFVPSVVVPCGFTRNGLPAGLTFLGRPYDDAAMLRYAYAYEQATRHRRSPSLGPQHVQ</sequence>
<dbReference type="RefSeq" id="WP_184260530.1">
    <property type="nucleotide sequence ID" value="NZ_JACHIH010000028.1"/>
</dbReference>
<keyword evidence="3" id="KW-1185">Reference proteome</keyword>
<feature type="domain" description="Amidase" evidence="1">
    <location>
        <begin position="31"/>
        <end position="476"/>
    </location>
</feature>
<evidence type="ECO:0000313" key="2">
    <source>
        <dbReference type="EMBL" id="MBB5049002.1"/>
    </source>
</evidence>
<dbReference type="Proteomes" id="UP000542353">
    <property type="component" value="Unassembled WGS sequence"/>
</dbReference>
<protein>
    <submittedName>
        <fullName evidence="2">Asp-tRNA(Asn)/Glu-tRNA(Gln) amidotransferase A subunit family amidase</fullName>
    </submittedName>
</protein>
<name>A0A7W7Z7N7_9BRAD</name>
<dbReference type="PANTHER" id="PTHR42678">
    <property type="entry name" value="AMIDASE"/>
    <property type="match status" value="1"/>
</dbReference>
<dbReference type="InterPro" id="IPR023631">
    <property type="entry name" value="Amidase_dom"/>
</dbReference>
<evidence type="ECO:0000259" key="1">
    <source>
        <dbReference type="Pfam" id="PF01425"/>
    </source>
</evidence>
<dbReference type="Pfam" id="PF01425">
    <property type="entry name" value="Amidase"/>
    <property type="match status" value="1"/>
</dbReference>
<keyword evidence="2" id="KW-0808">Transferase</keyword>
<gene>
    <name evidence="2" type="ORF">HNR60_003773</name>
</gene>
<comment type="caution">
    <text evidence="2">The sequence shown here is derived from an EMBL/GenBank/DDBJ whole genome shotgun (WGS) entry which is preliminary data.</text>
</comment>
<evidence type="ECO:0000313" key="3">
    <source>
        <dbReference type="Proteomes" id="UP000542353"/>
    </source>
</evidence>
<dbReference type="SUPFAM" id="SSF75304">
    <property type="entry name" value="Amidase signature (AS) enzymes"/>
    <property type="match status" value="1"/>
</dbReference>
<dbReference type="AlphaFoldDB" id="A0A7W7Z7N7"/>
<dbReference type="PANTHER" id="PTHR42678:SF34">
    <property type="entry name" value="OS04G0183300 PROTEIN"/>
    <property type="match status" value="1"/>
</dbReference>
<reference evidence="2 3" key="1">
    <citation type="submission" date="2020-08" db="EMBL/GenBank/DDBJ databases">
        <title>Genomic Encyclopedia of Type Strains, Phase IV (KMG-IV): sequencing the most valuable type-strain genomes for metagenomic binning, comparative biology and taxonomic classification.</title>
        <authorList>
            <person name="Goeker M."/>
        </authorList>
    </citation>
    <scope>NUCLEOTIDE SEQUENCE [LARGE SCALE GENOMIC DNA]</scope>
    <source>
        <strain evidence="2 3">DSM 12706</strain>
    </source>
</reference>
<accession>A0A7W7Z7N7</accession>
<dbReference type="InterPro" id="IPR036928">
    <property type="entry name" value="AS_sf"/>
</dbReference>
<organism evidence="2 3">
    <name type="scientific">Rhodopseudomonas rhenobacensis</name>
    <dbReference type="NCBI Taxonomy" id="87461"/>
    <lineage>
        <taxon>Bacteria</taxon>
        <taxon>Pseudomonadati</taxon>
        <taxon>Pseudomonadota</taxon>
        <taxon>Alphaproteobacteria</taxon>
        <taxon>Hyphomicrobiales</taxon>
        <taxon>Nitrobacteraceae</taxon>
        <taxon>Rhodopseudomonas</taxon>
    </lineage>
</organism>
<dbReference type="EMBL" id="JACHIH010000028">
    <property type="protein sequence ID" value="MBB5049002.1"/>
    <property type="molecule type" value="Genomic_DNA"/>
</dbReference>
<proteinExistence type="predicted"/>
<dbReference type="GO" id="GO:0016740">
    <property type="term" value="F:transferase activity"/>
    <property type="evidence" value="ECO:0007669"/>
    <property type="project" value="UniProtKB-KW"/>
</dbReference>